<protein>
    <submittedName>
        <fullName evidence="4">Uncharacterized protein</fullName>
    </submittedName>
</protein>
<evidence type="ECO:0000256" key="3">
    <source>
        <dbReference type="SAM" id="Phobius"/>
    </source>
</evidence>
<dbReference type="RefSeq" id="WP_069836528.1">
    <property type="nucleotide sequence ID" value="NZ_MDGQ01000005.1"/>
</dbReference>
<keyword evidence="2" id="KW-0175">Coiled coil</keyword>
<dbReference type="AlphaFoldDB" id="A0A1E5T0X6"/>
<dbReference type="InterPro" id="IPR019734">
    <property type="entry name" value="TPR_rpt"/>
</dbReference>
<evidence type="ECO:0000313" key="4">
    <source>
        <dbReference type="EMBL" id="OEK05024.1"/>
    </source>
</evidence>
<dbReference type="PROSITE" id="PS50005">
    <property type="entry name" value="TPR"/>
    <property type="match status" value="1"/>
</dbReference>
<dbReference type="Proteomes" id="UP000095552">
    <property type="component" value="Unassembled WGS sequence"/>
</dbReference>
<evidence type="ECO:0000313" key="5">
    <source>
        <dbReference type="Proteomes" id="UP000095552"/>
    </source>
</evidence>
<dbReference type="GO" id="GO:0003677">
    <property type="term" value="F:DNA binding"/>
    <property type="evidence" value="ECO:0007669"/>
    <property type="project" value="InterPro"/>
</dbReference>
<dbReference type="InterPro" id="IPR016032">
    <property type="entry name" value="Sig_transdc_resp-reg_C-effctor"/>
</dbReference>
<dbReference type="PANTHER" id="PTHR10098:SF112">
    <property type="entry name" value="SLR0380 PROTEIN"/>
    <property type="match status" value="1"/>
</dbReference>
<organism evidence="4 5">
    <name type="scientific">Roseivirga misakiensis</name>
    <dbReference type="NCBI Taxonomy" id="1563681"/>
    <lineage>
        <taxon>Bacteria</taxon>
        <taxon>Pseudomonadati</taxon>
        <taxon>Bacteroidota</taxon>
        <taxon>Cytophagia</taxon>
        <taxon>Cytophagales</taxon>
        <taxon>Roseivirgaceae</taxon>
        <taxon>Roseivirga</taxon>
    </lineage>
</organism>
<proteinExistence type="predicted"/>
<dbReference type="SUPFAM" id="SSF46894">
    <property type="entry name" value="C-terminal effector domain of the bipartite response regulators"/>
    <property type="match status" value="1"/>
</dbReference>
<dbReference type="Gene3D" id="1.25.40.10">
    <property type="entry name" value="Tetratricopeptide repeat domain"/>
    <property type="match status" value="2"/>
</dbReference>
<keyword evidence="3" id="KW-1133">Transmembrane helix</keyword>
<feature type="transmembrane region" description="Helical" evidence="3">
    <location>
        <begin position="347"/>
        <end position="364"/>
    </location>
</feature>
<keyword evidence="3" id="KW-0812">Transmembrane</keyword>
<dbReference type="PANTHER" id="PTHR10098">
    <property type="entry name" value="RAPSYN-RELATED"/>
    <property type="match status" value="1"/>
</dbReference>
<sequence>MLSLLVFVKTLASQEPNLVGLHANLKSAKSDRQKTRIYNALSQYYADVSPDSSFLYAKKALDRSIFNDPVQAALAQRSIGHVFYLQGAYDQAIKYFYDALKAFEKARNVGEEARTLLALGLAYEMSKSNNKALIYFKKALSKFSVDEHQASIAETFASIGHYFEKKSDYDSAFFYQKAALDLYQALNDPRGLAFVNGNIGSIYEDLSQYRLAHEYFYKAAKYDSVTGNYAALVVSLNDIGDIFRKRQSYDSGLFFTKKALVLAKEMDLTYQIRSAFRDLSKSYNLLGDLSKAYAYQDSVYELQESLFSGQIANQIANFETLYETQEKDNEIAILESKQRAEKQVSNFLLFGAIGLAIFTILLLYQERKSRRKENLAHKASKALDVEKLKNIELQQKALETALENKRLKEEQFHHELEARSQDLTTKTLHIIQKNRLLNDLRMQLKSLEKETRLKKSALTKLCGSIDQSFQFDKEWEEFQRRFDQVHVDFLDRIQQKYPNLTPTEIKLCSLTRLRLASKDIAAIMGVTTDSLRISRYRLRKKINPRSEQKLKDFLVDF</sequence>
<feature type="coiled-coil region" evidence="2">
    <location>
        <begin position="388"/>
        <end position="457"/>
    </location>
</feature>
<dbReference type="Pfam" id="PF13424">
    <property type="entry name" value="TPR_12"/>
    <property type="match status" value="1"/>
</dbReference>
<evidence type="ECO:0000256" key="2">
    <source>
        <dbReference type="SAM" id="Coils"/>
    </source>
</evidence>
<dbReference type="STRING" id="1563681.BFP71_16515"/>
<gene>
    <name evidence="4" type="ORF">BFP71_16515</name>
</gene>
<dbReference type="InterPro" id="IPR011990">
    <property type="entry name" value="TPR-like_helical_dom_sf"/>
</dbReference>
<keyword evidence="3" id="KW-0472">Membrane</keyword>
<name>A0A1E5T0X6_9BACT</name>
<dbReference type="GO" id="GO:0006355">
    <property type="term" value="P:regulation of DNA-templated transcription"/>
    <property type="evidence" value="ECO:0007669"/>
    <property type="project" value="InterPro"/>
</dbReference>
<keyword evidence="5" id="KW-1185">Reference proteome</keyword>
<dbReference type="SMART" id="SM00028">
    <property type="entry name" value="TPR"/>
    <property type="match status" value="6"/>
</dbReference>
<dbReference type="OrthoDB" id="1523128at2"/>
<reference evidence="4 5" key="1">
    <citation type="submission" date="2016-08" db="EMBL/GenBank/DDBJ databases">
        <title>Draft genome of Fabibacter sp. strain SK-8.</title>
        <authorList>
            <person name="Wong S.-K."/>
            <person name="Hamasaki K."/>
            <person name="Yoshizawa S."/>
        </authorList>
    </citation>
    <scope>NUCLEOTIDE SEQUENCE [LARGE SCALE GENOMIC DNA]</scope>
    <source>
        <strain evidence="4 5">SK-8</strain>
    </source>
</reference>
<comment type="caution">
    <text evidence="4">The sequence shown here is derived from an EMBL/GenBank/DDBJ whole genome shotgun (WGS) entry which is preliminary data.</text>
</comment>
<accession>A0A1E5T0X6</accession>
<keyword evidence="1" id="KW-0802">TPR repeat</keyword>
<dbReference type="EMBL" id="MDGQ01000005">
    <property type="protein sequence ID" value="OEK05024.1"/>
    <property type="molecule type" value="Genomic_DNA"/>
</dbReference>
<dbReference type="SUPFAM" id="SSF48452">
    <property type="entry name" value="TPR-like"/>
    <property type="match status" value="2"/>
</dbReference>
<feature type="repeat" description="TPR" evidence="1">
    <location>
        <begin position="73"/>
        <end position="106"/>
    </location>
</feature>
<evidence type="ECO:0000256" key="1">
    <source>
        <dbReference type="PROSITE-ProRule" id="PRU00339"/>
    </source>
</evidence>